<gene>
    <name evidence="7" type="primary">ruvX</name>
    <name evidence="7" type="ORF">VLK81_07395</name>
</gene>
<dbReference type="GO" id="GO:0000967">
    <property type="term" value="P:rRNA 5'-end processing"/>
    <property type="evidence" value="ECO:0007669"/>
    <property type="project" value="UniProtKB-UniRule"/>
</dbReference>
<evidence type="ECO:0000256" key="2">
    <source>
        <dbReference type="ARBA" id="ARBA00022517"/>
    </source>
</evidence>
<dbReference type="Pfam" id="PF03652">
    <property type="entry name" value="RuvX"/>
    <property type="match status" value="1"/>
</dbReference>
<dbReference type="EC" id="3.1.-.-" evidence="5"/>
<dbReference type="InterPro" id="IPR037027">
    <property type="entry name" value="YqgF/RNaseH-like_dom_sf"/>
</dbReference>
<comment type="subcellular location">
    <subcellularLocation>
        <location evidence="5">Cytoplasm</location>
    </subcellularLocation>
</comment>
<dbReference type="CDD" id="cd16964">
    <property type="entry name" value="YqgF"/>
    <property type="match status" value="1"/>
</dbReference>
<comment type="similarity">
    <text evidence="5">Belongs to the YqgF HJR family.</text>
</comment>
<dbReference type="SMART" id="SM00732">
    <property type="entry name" value="YqgFc"/>
    <property type="match status" value="1"/>
</dbReference>
<dbReference type="PANTHER" id="PTHR33317">
    <property type="entry name" value="POLYNUCLEOTIDYL TRANSFERASE, RIBONUCLEASE H-LIKE SUPERFAMILY PROTEIN"/>
    <property type="match status" value="1"/>
</dbReference>
<accession>A0AAW9MZM3</accession>
<dbReference type="InterPro" id="IPR012337">
    <property type="entry name" value="RNaseH-like_sf"/>
</dbReference>
<keyword evidence="4 5" id="KW-0378">Hydrolase</keyword>
<evidence type="ECO:0000256" key="5">
    <source>
        <dbReference type="HAMAP-Rule" id="MF_00651"/>
    </source>
</evidence>
<keyword evidence="8" id="KW-1185">Reference proteome</keyword>
<evidence type="ECO:0000256" key="1">
    <source>
        <dbReference type="ARBA" id="ARBA00022490"/>
    </source>
</evidence>
<keyword evidence="3 5" id="KW-0540">Nuclease</keyword>
<evidence type="ECO:0000259" key="6">
    <source>
        <dbReference type="SMART" id="SM00732"/>
    </source>
</evidence>
<dbReference type="NCBIfam" id="TIGR00250">
    <property type="entry name" value="RNAse_H_YqgF"/>
    <property type="match status" value="1"/>
</dbReference>
<dbReference type="HAMAP" id="MF_00651">
    <property type="entry name" value="Nuclease_YqgF"/>
    <property type="match status" value="1"/>
</dbReference>
<dbReference type="GO" id="GO:0016788">
    <property type="term" value="F:hydrolase activity, acting on ester bonds"/>
    <property type="evidence" value="ECO:0007669"/>
    <property type="project" value="UniProtKB-UniRule"/>
</dbReference>
<dbReference type="RefSeq" id="WP_324619986.1">
    <property type="nucleotide sequence ID" value="NZ_JAYKOT010000003.1"/>
</dbReference>
<name>A0AAW9MZM3_9FIRM</name>
<protein>
    <recommendedName>
        <fullName evidence="5">Putative pre-16S rRNA nuclease</fullName>
        <ecNumber evidence="5">3.1.-.-</ecNumber>
    </recommendedName>
</protein>
<feature type="domain" description="YqgF/RNase H-like" evidence="6">
    <location>
        <begin position="2"/>
        <end position="102"/>
    </location>
</feature>
<proteinExistence type="inferred from homology"/>
<sequence>MGRILGLDIGTKTIGLAISDPLGMIASNLKTIKRKDLNTDIQSVIDVINVYDVTLLVCGLPLNMNGDSGKQVSRVKNVAERIKDRSGINLVYEDERLTTVSAERCLIESKVRRENRKKYVDQIAASIILKSYLDRR</sequence>
<dbReference type="Gene3D" id="3.30.420.140">
    <property type="entry name" value="YqgF/RNase H-like domain"/>
    <property type="match status" value="1"/>
</dbReference>
<dbReference type="InterPro" id="IPR005227">
    <property type="entry name" value="YqgF"/>
</dbReference>
<evidence type="ECO:0000313" key="8">
    <source>
        <dbReference type="Proteomes" id="UP001357733"/>
    </source>
</evidence>
<dbReference type="InterPro" id="IPR006641">
    <property type="entry name" value="YqgF/RNaseH-like_dom"/>
</dbReference>
<keyword evidence="2 5" id="KW-0690">Ribosome biogenesis</keyword>
<evidence type="ECO:0000256" key="3">
    <source>
        <dbReference type="ARBA" id="ARBA00022722"/>
    </source>
</evidence>
<dbReference type="AlphaFoldDB" id="A0AAW9MZM3"/>
<keyword evidence="1 5" id="KW-0963">Cytoplasm</keyword>
<evidence type="ECO:0000256" key="4">
    <source>
        <dbReference type="ARBA" id="ARBA00022801"/>
    </source>
</evidence>
<comment type="caution">
    <text evidence="7">The sequence shown here is derived from an EMBL/GenBank/DDBJ whole genome shotgun (WGS) entry which is preliminary data.</text>
</comment>
<dbReference type="Proteomes" id="UP001357733">
    <property type="component" value="Unassembled WGS sequence"/>
</dbReference>
<evidence type="ECO:0000313" key="7">
    <source>
        <dbReference type="EMBL" id="MEB3429830.1"/>
    </source>
</evidence>
<reference evidence="7 8" key="1">
    <citation type="submission" date="2024-01" db="EMBL/GenBank/DDBJ databases">
        <title>Complete genome sequence of Citroniella saccharovorans strain M6.X9, isolated from human fecal sample.</title>
        <authorList>
            <person name="Cheng G."/>
            <person name="Westerholm M."/>
            <person name="Schnurer A."/>
        </authorList>
    </citation>
    <scope>NUCLEOTIDE SEQUENCE [LARGE SCALE GENOMIC DNA]</scope>
    <source>
        <strain evidence="7 8">DSM 29873</strain>
    </source>
</reference>
<dbReference type="GO" id="GO:0005829">
    <property type="term" value="C:cytosol"/>
    <property type="evidence" value="ECO:0007669"/>
    <property type="project" value="TreeGrafter"/>
</dbReference>
<dbReference type="GO" id="GO:0004518">
    <property type="term" value="F:nuclease activity"/>
    <property type="evidence" value="ECO:0007669"/>
    <property type="project" value="UniProtKB-KW"/>
</dbReference>
<comment type="function">
    <text evidence="5">Could be a nuclease involved in processing of the 5'-end of pre-16S rRNA.</text>
</comment>
<dbReference type="SUPFAM" id="SSF53098">
    <property type="entry name" value="Ribonuclease H-like"/>
    <property type="match status" value="1"/>
</dbReference>
<dbReference type="EMBL" id="JAYKOT010000003">
    <property type="protein sequence ID" value="MEB3429830.1"/>
    <property type="molecule type" value="Genomic_DNA"/>
</dbReference>
<organism evidence="7 8">
    <name type="scientific">Citroniella saccharovorans</name>
    <dbReference type="NCBI Taxonomy" id="2053367"/>
    <lineage>
        <taxon>Bacteria</taxon>
        <taxon>Bacillati</taxon>
        <taxon>Bacillota</taxon>
        <taxon>Tissierellia</taxon>
        <taxon>Tissierellales</taxon>
        <taxon>Peptoniphilaceae</taxon>
        <taxon>Citroniella</taxon>
    </lineage>
</organism>
<dbReference type="PANTHER" id="PTHR33317:SF4">
    <property type="entry name" value="POLYNUCLEOTIDYL TRANSFERASE, RIBONUCLEASE H-LIKE SUPERFAMILY PROTEIN"/>
    <property type="match status" value="1"/>
</dbReference>